<dbReference type="GeneID" id="120104845"/>
<sequence>MPTLAYLRWLGRNTWVFDGESLHPRLVADRALRLAAEIIGASEAYTYWLARDIWGPPFCSAASRTILVSWVPPPPGFLKVNFDGSVSVDGSCGGVGFIIRDHDARLVAAGGRRIFDLSVATGRASGGLGRVSPMRGGYLVRVTSFSRGTRHGIAWIREGGTQSRTGRCFTISVERWGRTVSYQASHVYREANGAADWVASFALITREIFFGRPRGCACVFAQYIVF</sequence>
<dbReference type="AlphaFoldDB" id="A0A8B8ZMC7"/>
<dbReference type="RefSeq" id="XP_038972628.1">
    <property type="nucleotide sequence ID" value="XM_039116700.1"/>
</dbReference>
<protein>
    <submittedName>
        <fullName evidence="2">Uncharacterized protein LOC120104845</fullName>
    </submittedName>
</protein>
<dbReference type="Proteomes" id="UP000228380">
    <property type="component" value="Unplaced"/>
</dbReference>
<dbReference type="InterPro" id="IPR052929">
    <property type="entry name" value="RNase_H-like_EbsB-rel"/>
</dbReference>
<name>A0A8B8ZMC7_PHODC</name>
<dbReference type="PANTHER" id="PTHR47074">
    <property type="entry name" value="BNAC02G40300D PROTEIN"/>
    <property type="match status" value="1"/>
</dbReference>
<proteinExistence type="predicted"/>
<accession>A0A8B8ZMC7</accession>
<organism evidence="1 2">
    <name type="scientific">Phoenix dactylifera</name>
    <name type="common">Date palm</name>
    <dbReference type="NCBI Taxonomy" id="42345"/>
    <lineage>
        <taxon>Eukaryota</taxon>
        <taxon>Viridiplantae</taxon>
        <taxon>Streptophyta</taxon>
        <taxon>Embryophyta</taxon>
        <taxon>Tracheophyta</taxon>
        <taxon>Spermatophyta</taxon>
        <taxon>Magnoliopsida</taxon>
        <taxon>Liliopsida</taxon>
        <taxon>Arecaceae</taxon>
        <taxon>Coryphoideae</taxon>
        <taxon>Phoeniceae</taxon>
        <taxon>Phoenix</taxon>
    </lineage>
</organism>
<dbReference type="KEGG" id="pda:120104845"/>
<keyword evidence="1" id="KW-1185">Reference proteome</keyword>
<evidence type="ECO:0000313" key="1">
    <source>
        <dbReference type="Proteomes" id="UP000228380"/>
    </source>
</evidence>
<evidence type="ECO:0000313" key="2">
    <source>
        <dbReference type="RefSeq" id="XP_038972628.1"/>
    </source>
</evidence>
<dbReference type="PANTHER" id="PTHR47074:SF11">
    <property type="entry name" value="REVERSE TRANSCRIPTASE-LIKE PROTEIN"/>
    <property type="match status" value="1"/>
</dbReference>
<reference evidence="2" key="1">
    <citation type="submission" date="2025-08" db="UniProtKB">
        <authorList>
            <consortium name="RefSeq"/>
        </authorList>
    </citation>
    <scope>IDENTIFICATION</scope>
    <source>
        <tissue evidence="2">Young leaves</tissue>
    </source>
</reference>
<gene>
    <name evidence="2" type="primary">LOC120104845</name>
</gene>